<dbReference type="KEGG" id="more:E1B28_010225"/>
<dbReference type="EMBL" id="CM032186">
    <property type="protein sequence ID" value="KAG7091173.1"/>
    <property type="molecule type" value="Genomic_DNA"/>
</dbReference>
<evidence type="ECO:0000313" key="3">
    <source>
        <dbReference type="Proteomes" id="UP001049176"/>
    </source>
</evidence>
<comment type="caution">
    <text evidence="2">The sequence shown here is derived from an EMBL/GenBank/DDBJ whole genome shotgun (WGS) entry which is preliminary data.</text>
</comment>
<proteinExistence type="predicted"/>
<dbReference type="RefSeq" id="XP_043007643.1">
    <property type="nucleotide sequence ID" value="XM_043155179.1"/>
</dbReference>
<accession>A0A9P7UR97</accession>
<evidence type="ECO:0000313" key="2">
    <source>
        <dbReference type="EMBL" id="KAG7091173.1"/>
    </source>
</evidence>
<dbReference type="Proteomes" id="UP001049176">
    <property type="component" value="Chromosome 6"/>
</dbReference>
<feature type="compositionally biased region" description="Low complexity" evidence="1">
    <location>
        <begin position="14"/>
        <end position="25"/>
    </location>
</feature>
<keyword evidence="3" id="KW-1185">Reference proteome</keyword>
<feature type="region of interest" description="Disordered" evidence="1">
    <location>
        <begin position="1"/>
        <end position="81"/>
    </location>
</feature>
<dbReference type="AlphaFoldDB" id="A0A9P7UR97"/>
<evidence type="ECO:0000256" key="1">
    <source>
        <dbReference type="SAM" id="MobiDB-lite"/>
    </source>
</evidence>
<sequence>MKVIRPATVKETDSSSLAPSRTPSSEPRSDPPPQGSVSAHPEMKIVRPATMKETDSPILASSRTSEPRSDPLPQESVSAHPEMKIVHPATIEETDSSILTSTPGSTHLHLSRRSSMSSVFTTTATPPEISGIHFSLTRMEGGIRSLSDFLEELERTTLLVGIPGDGRVEADLDRIRKESISLNKYHEDGMKEVQLVYNDMMNNGLVSEIQRQVDAQVEAEVNRVVEEQFTQYLKKEYIPDALTKELTDTRAKLNASRLELHNSESMRANALLRKDRDPSRQLVNKLYRSDGTVSRLFPKTLQDVFDLDGEICKTLLQEYEVVIPHKASKDGLLNRFLQLCGIQYQMVRDVIQVVEETKARQVQTPDASQMGSASQTSKKVPNVKKP</sequence>
<feature type="compositionally biased region" description="Polar residues" evidence="1">
    <location>
        <begin position="361"/>
        <end position="379"/>
    </location>
</feature>
<organism evidence="2 3">
    <name type="scientific">Marasmius oreades</name>
    <name type="common">fairy-ring Marasmius</name>
    <dbReference type="NCBI Taxonomy" id="181124"/>
    <lineage>
        <taxon>Eukaryota</taxon>
        <taxon>Fungi</taxon>
        <taxon>Dikarya</taxon>
        <taxon>Basidiomycota</taxon>
        <taxon>Agaricomycotina</taxon>
        <taxon>Agaricomycetes</taxon>
        <taxon>Agaricomycetidae</taxon>
        <taxon>Agaricales</taxon>
        <taxon>Marasmiineae</taxon>
        <taxon>Marasmiaceae</taxon>
        <taxon>Marasmius</taxon>
    </lineage>
</organism>
<feature type="compositionally biased region" description="Basic and acidic residues" evidence="1">
    <location>
        <begin position="41"/>
        <end position="55"/>
    </location>
</feature>
<name>A0A9P7UR97_9AGAR</name>
<dbReference type="GeneID" id="66079301"/>
<gene>
    <name evidence="2" type="ORF">E1B28_010225</name>
</gene>
<dbReference type="OrthoDB" id="3235759at2759"/>
<reference evidence="2" key="1">
    <citation type="journal article" date="2021" name="Genome Biol. Evol.">
        <title>The assembled and annotated genome of the fairy-ring fungus Marasmius oreades.</title>
        <authorList>
            <person name="Hiltunen M."/>
            <person name="Ament-Velasquez S.L."/>
            <person name="Johannesson H."/>
        </authorList>
    </citation>
    <scope>NUCLEOTIDE SEQUENCE</scope>
    <source>
        <strain evidence="2">03SP1</strain>
    </source>
</reference>
<feature type="region of interest" description="Disordered" evidence="1">
    <location>
        <begin position="361"/>
        <end position="386"/>
    </location>
</feature>
<protein>
    <submittedName>
        <fullName evidence="2">Uncharacterized protein</fullName>
    </submittedName>
</protein>